<reference evidence="7 8" key="1">
    <citation type="submission" date="2020-08" db="EMBL/GenBank/DDBJ databases">
        <title>Genomic Encyclopedia of Archaeal and Bacterial Type Strains, Phase II (KMG-II): from individual species to whole genera.</title>
        <authorList>
            <person name="Goeker M."/>
        </authorList>
    </citation>
    <scope>NUCLEOTIDE SEQUENCE [LARGE SCALE GENOMIC DNA]</scope>
    <source>
        <strain evidence="7 8">DSM 23288</strain>
    </source>
</reference>
<evidence type="ECO:0000313" key="8">
    <source>
        <dbReference type="Proteomes" id="UP000585272"/>
    </source>
</evidence>
<dbReference type="EMBL" id="JACHNU010000005">
    <property type="protein sequence ID" value="MBB4663854.1"/>
    <property type="molecule type" value="Genomic_DNA"/>
</dbReference>
<dbReference type="PANTHER" id="PTHR43095:SF5">
    <property type="entry name" value="XYLULOSE KINASE"/>
    <property type="match status" value="1"/>
</dbReference>
<dbReference type="InterPro" id="IPR018484">
    <property type="entry name" value="FGGY_N"/>
</dbReference>
<dbReference type="Pfam" id="PF00370">
    <property type="entry name" value="FGGY_N"/>
    <property type="match status" value="1"/>
</dbReference>
<keyword evidence="3" id="KW-0808">Transferase</keyword>
<comment type="similarity">
    <text evidence="1">Belongs to the FGGY kinase family.</text>
</comment>
<evidence type="ECO:0000256" key="3">
    <source>
        <dbReference type="ARBA" id="ARBA00022679"/>
    </source>
</evidence>
<protein>
    <submittedName>
        <fullName evidence="7">Sugar (Pentulose or hexulose) kinase</fullName>
    </submittedName>
</protein>
<organism evidence="7 8">
    <name type="scientific">Conexibacter arvalis</name>
    <dbReference type="NCBI Taxonomy" id="912552"/>
    <lineage>
        <taxon>Bacteria</taxon>
        <taxon>Bacillati</taxon>
        <taxon>Actinomycetota</taxon>
        <taxon>Thermoleophilia</taxon>
        <taxon>Solirubrobacterales</taxon>
        <taxon>Conexibacteraceae</taxon>
        <taxon>Conexibacter</taxon>
    </lineage>
</organism>
<dbReference type="Gene3D" id="3.30.420.40">
    <property type="match status" value="2"/>
</dbReference>
<keyword evidence="4 7" id="KW-0418">Kinase</keyword>
<evidence type="ECO:0000313" key="7">
    <source>
        <dbReference type="EMBL" id="MBB4663854.1"/>
    </source>
</evidence>
<feature type="domain" description="Carbohydrate kinase FGGY C-terminal" evidence="6">
    <location>
        <begin position="259"/>
        <end position="445"/>
    </location>
</feature>
<feature type="domain" description="Carbohydrate kinase FGGY N-terminal" evidence="5">
    <location>
        <begin position="14"/>
        <end position="247"/>
    </location>
</feature>
<dbReference type="GO" id="GO:0042732">
    <property type="term" value="P:D-xylose metabolic process"/>
    <property type="evidence" value="ECO:0007669"/>
    <property type="project" value="UniProtKB-KW"/>
</dbReference>
<accession>A0A840IIJ9</accession>
<dbReference type="InterPro" id="IPR018485">
    <property type="entry name" value="FGGY_C"/>
</dbReference>
<evidence type="ECO:0000256" key="2">
    <source>
        <dbReference type="ARBA" id="ARBA00022629"/>
    </source>
</evidence>
<dbReference type="RefSeq" id="WP_183343577.1">
    <property type="nucleotide sequence ID" value="NZ_JACHNU010000005.1"/>
</dbReference>
<sequence length="492" mass="49669">MSGPVGAGAATPAVIAVDAGSSRLRVSLVALEDGAVLASEAVPTRSADGELDADAAWRDLVGLLGVLDRAGADVQALGVAAQLGTVLVDERGVPVRPAMLWGDVRAVAEARELEELLDDELRAAIGRRPTAELPVAKLRRLAVREPEALARARWALSFKDALVHRLTGRAVSDAAHASYSGLFDVRARAWAPAVAAAAGVDPALLPPTAPGAAVAGGLDAEVARATGLAAGLPVAVGGPDGTLGALGAGAARAGVTVDVAGTTDVLLHTLDRPLADPARAVVLNAHVVEGLWTVGGPTGPTGGAVEWTARLLGYDDAAAAHAALGAAAEAVAPAAAPLFVTSLAGSRFPTWRTEDTGLLAGMRFEHGPAHVLRAAQEGAAQTVGAGIDALRELGVEIGEVVVVGGAAARPATLQLRSDAWGLPVVGLANREATTVGAAMLAAVAAGRFATLAQAADALVRRAGRHTPRPETAAACEAARLRWRDVQRRHFGP</sequence>
<keyword evidence="2" id="KW-0859">Xylose metabolism</keyword>
<gene>
    <name evidence="7" type="ORF">BDZ31_003455</name>
</gene>
<dbReference type="InterPro" id="IPR000577">
    <property type="entry name" value="Carb_kinase_FGGY"/>
</dbReference>
<dbReference type="GO" id="GO:0016301">
    <property type="term" value="F:kinase activity"/>
    <property type="evidence" value="ECO:0007669"/>
    <property type="project" value="UniProtKB-KW"/>
</dbReference>
<dbReference type="Proteomes" id="UP000585272">
    <property type="component" value="Unassembled WGS sequence"/>
</dbReference>
<evidence type="ECO:0000256" key="1">
    <source>
        <dbReference type="ARBA" id="ARBA00009156"/>
    </source>
</evidence>
<dbReference type="SUPFAM" id="SSF53067">
    <property type="entry name" value="Actin-like ATPase domain"/>
    <property type="match status" value="2"/>
</dbReference>
<dbReference type="InterPro" id="IPR050406">
    <property type="entry name" value="FGGY_Carb_Kinase"/>
</dbReference>
<keyword evidence="8" id="KW-1185">Reference proteome</keyword>
<dbReference type="AlphaFoldDB" id="A0A840IIJ9"/>
<dbReference type="PANTHER" id="PTHR43095">
    <property type="entry name" value="SUGAR KINASE"/>
    <property type="match status" value="1"/>
</dbReference>
<evidence type="ECO:0000259" key="6">
    <source>
        <dbReference type="Pfam" id="PF02782"/>
    </source>
</evidence>
<proteinExistence type="inferred from homology"/>
<name>A0A840IIJ9_9ACTN</name>
<evidence type="ECO:0000256" key="4">
    <source>
        <dbReference type="ARBA" id="ARBA00022777"/>
    </source>
</evidence>
<evidence type="ECO:0000259" key="5">
    <source>
        <dbReference type="Pfam" id="PF00370"/>
    </source>
</evidence>
<dbReference type="PIRSF" id="PIRSF000538">
    <property type="entry name" value="GlpK"/>
    <property type="match status" value="1"/>
</dbReference>
<keyword evidence="2" id="KW-0119">Carbohydrate metabolism</keyword>
<comment type="caution">
    <text evidence="7">The sequence shown here is derived from an EMBL/GenBank/DDBJ whole genome shotgun (WGS) entry which is preliminary data.</text>
</comment>
<dbReference type="InterPro" id="IPR043129">
    <property type="entry name" value="ATPase_NBD"/>
</dbReference>
<dbReference type="Pfam" id="PF02782">
    <property type="entry name" value="FGGY_C"/>
    <property type="match status" value="1"/>
</dbReference>